<gene>
    <name evidence="2" type="ORF">TST_0254</name>
</gene>
<feature type="coiled-coil region" evidence="1">
    <location>
        <begin position="19"/>
        <end position="177"/>
    </location>
</feature>
<evidence type="ECO:0008006" key="4">
    <source>
        <dbReference type="Google" id="ProtNLM"/>
    </source>
</evidence>
<evidence type="ECO:0000313" key="3">
    <source>
        <dbReference type="Proteomes" id="UP000063234"/>
    </source>
</evidence>
<dbReference type="PATRIC" id="fig|1298851.3.peg.261"/>
<name>A0A0S3QRV4_THET7</name>
<dbReference type="OrthoDB" id="564864at2"/>
<dbReference type="InterPro" id="IPR011335">
    <property type="entry name" value="Restrct_endonuc-II-like"/>
</dbReference>
<evidence type="ECO:0000256" key="1">
    <source>
        <dbReference type="SAM" id="Coils"/>
    </source>
</evidence>
<keyword evidence="1" id="KW-0175">Coiled coil</keyword>
<dbReference type="EMBL" id="AP013035">
    <property type="protein sequence ID" value="BAT71063.1"/>
    <property type="molecule type" value="Genomic_DNA"/>
</dbReference>
<dbReference type="STRING" id="1298851.TST_0254"/>
<dbReference type="SUPFAM" id="SSF52980">
    <property type="entry name" value="Restriction endonuclease-like"/>
    <property type="match status" value="1"/>
</dbReference>
<proteinExistence type="predicted"/>
<dbReference type="RefSeq" id="WP_068548926.1">
    <property type="nucleotide sequence ID" value="NZ_AP013035.1"/>
</dbReference>
<organism evidence="2 3">
    <name type="scientific">Thermosulfidibacter takaii (strain DSM 17441 / JCM 13301 / NBRC 103674 / ABI70S6)</name>
    <dbReference type="NCBI Taxonomy" id="1298851"/>
    <lineage>
        <taxon>Bacteria</taxon>
        <taxon>Pseudomonadati</taxon>
        <taxon>Thermosulfidibacterota</taxon>
        <taxon>Thermosulfidibacteria</taxon>
        <taxon>Thermosulfidibacterales</taxon>
        <taxon>Thermosulfidibacteraceae</taxon>
    </lineage>
</organism>
<dbReference type="KEGG" id="ttk:TST_0254"/>
<sequence>MPYSVNIIKLLDKVEAPIREVLIAILEEIERQRRQWEESVTKTEFNELKSIVVELAEAQKKTERAVSELAKAQEKAEQRLQRLEETVQELAEAQKETEQRLQKLEETVQSLAEAQKNTERRLNELAEAQKKTEQRLQRLEGTVQSLAEAQKKTEEELRQLGAEVRKLAAEHRKTREQLGGLAHTVGYMLEDKAYEALLHLLKRDYGIDVKELKRDFVEISPNKYEEINILGYGDRNGAKVWIIGECKAQLKKRDVDNFLKKLSRIEHLFPGEKLLIVVTYQTSPQIKRYIDEKGLKIYYSYELGRFLV</sequence>
<protein>
    <recommendedName>
        <fullName evidence="4">Chordopoxvirus fusion protein</fullName>
    </recommendedName>
</protein>
<dbReference type="PANTHER" id="PTHR38753">
    <property type="entry name" value="SLR1441 PROTEIN"/>
    <property type="match status" value="1"/>
</dbReference>
<dbReference type="Gene3D" id="1.20.5.170">
    <property type="match status" value="1"/>
</dbReference>
<dbReference type="Proteomes" id="UP000063234">
    <property type="component" value="Chromosome"/>
</dbReference>
<accession>A0A0S3QRV4</accession>
<dbReference type="PANTHER" id="PTHR38753:SF1">
    <property type="entry name" value="SLR1441 PROTEIN"/>
    <property type="match status" value="1"/>
</dbReference>
<evidence type="ECO:0000313" key="2">
    <source>
        <dbReference type="EMBL" id="BAT71063.1"/>
    </source>
</evidence>
<dbReference type="AlphaFoldDB" id="A0A0S3QRV4"/>
<reference evidence="3" key="1">
    <citation type="journal article" date="2018" name="Science">
        <title>A primordial and reversible TCA cycle in a facultatively chemolithoautotrophic thermophile.</title>
        <authorList>
            <person name="Nunoura T."/>
            <person name="Chikaraishi Y."/>
            <person name="Izaki R."/>
            <person name="Suwa T."/>
            <person name="Sato T."/>
            <person name="Harada T."/>
            <person name="Mori K."/>
            <person name="Kato Y."/>
            <person name="Miyazaki M."/>
            <person name="Shimamura S."/>
            <person name="Yanagawa K."/>
            <person name="Shuto A."/>
            <person name="Ohkouchi N."/>
            <person name="Fujita N."/>
            <person name="Takaki Y."/>
            <person name="Atomi H."/>
            <person name="Takai K."/>
        </authorList>
    </citation>
    <scope>NUCLEOTIDE SEQUENCE [LARGE SCALE GENOMIC DNA]</scope>
    <source>
        <strain evidence="3">DSM 17441 / JCM 13301 / NBRC 103674 / ABI70S6</strain>
    </source>
</reference>
<keyword evidence="3" id="KW-1185">Reference proteome</keyword>